<feature type="transmembrane region" description="Helical" evidence="1">
    <location>
        <begin position="113"/>
        <end position="135"/>
    </location>
</feature>
<dbReference type="Proteomes" id="UP000011669">
    <property type="component" value="Unassembled WGS sequence"/>
</dbReference>
<keyword evidence="1" id="KW-0472">Membrane</keyword>
<proteinExistence type="predicted"/>
<name>M0MMM7_9EURY</name>
<comment type="caution">
    <text evidence="2">The sequence shown here is derived from an EMBL/GenBank/DDBJ whole genome shotgun (WGS) entry which is preliminary data.</text>
</comment>
<protein>
    <submittedName>
        <fullName evidence="2">Uncharacterized protein</fullName>
    </submittedName>
</protein>
<feature type="transmembrane region" description="Helical" evidence="1">
    <location>
        <begin position="12"/>
        <end position="33"/>
    </location>
</feature>
<dbReference type="AlphaFoldDB" id="M0MMM7"/>
<dbReference type="OrthoDB" id="384611at2157"/>
<reference evidence="2 3" key="1">
    <citation type="journal article" date="2014" name="PLoS Genet.">
        <title>Phylogenetically driven sequencing of extremely halophilic archaea reveals strategies for static and dynamic osmo-response.</title>
        <authorList>
            <person name="Becker E.A."/>
            <person name="Seitzer P.M."/>
            <person name="Tritt A."/>
            <person name="Larsen D."/>
            <person name="Krusor M."/>
            <person name="Yao A.I."/>
            <person name="Wu D."/>
            <person name="Madern D."/>
            <person name="Eisen J.A."/>
            <person name="Darling A.E."/>
            <person name="Facciotti M.T."/>
        </authorList>
    </citation>
    <scope>NUCLEOTIDE SEQUENCE [LARGE SCALE GENOMIC DNA]</scope>
    <source>
        <strain evidence="2 3">DSM 5350</strain>
    </source>
</reference>
<dbReference type="EMBL" id="AOMD01000011">
    <property type="protein sequence ID" value="EMA46942.1"/>
    <property type="molecule type" value="Genomic_DNA"/>
</dbReference>
<dbReference type="InParanoid" id="M0MMM7"/>
<dbReference type="STRING" id="1227455.C449_02879"/>
<gene>
    <name evidence="2" type="ORF">C449_02879</name>
</gene>
<feature type="transmembrane region" description="Helical" evidence="1">
    <location>
        <begin position="86"/>
        <end position="107"/>
    </location>
</feature>
<dbReference type="PATRIC" id="fig|1227455.4.peg.586"/>
<evidence type="ECO:0000256" key="1">
    <source>
        <dbReference type="SAM" id="Phobius"/>
    </source>
</evidence>
<evidence type="ECO:0000313" key="3">
    <source>
        <dbReference type="Proteomes" id="UP000011669"/>
    </source>
</evidence>
<sequence>MSLDSRRLLKESVPLGGLLSAWYVLGALVAAIASGSFLGTLSTGFRIVGTATAAVFVVSRGVALARETRPIRLSGDLRGLLDESTVVAVPVLAWVGLATLVALPFSVFRILTIPSFLVAAFVQTAIATAGLYVVIRVVPVLCSGPGSGRATLGDD</sequence>
<feature type="transmembrane region" description="Helical" evidence="1">
    <location>
        <begin position="45"/>
        <end position="65"/>
    </location>
</feature>
<dbReference type="RefSeq" id="WP_006076398.1">
    <property type="nucleotide sequence ID" value="NZ_AOMD01000011.1"/>
</dbReference>
<keyword evidence="1" id="KW-0812">Transmembrane</keyword>
<evidence type="ECO:0000313" key="2">
    <source>
        <dbReference type="EMBL" id="EMA46942.1"/>
    </source>
</evidence>
<accession>M0MMM7</accession>
<keyword evidence="1" id="KW-1133">Transmembrane helix</keyword>
<keyword evidence="3" id="KW-1185">Reference proteome</keyword>
<organism evidence="2 3">
    <name type="scientific">Halococcus saccharolyticus DSM 5350</name>
    <dbReference type="NCBI Taxonomy" id="1227455"/>
    <lineage>
        <taxon>Archaea</taxon>
        <taxon>Methanobacteriati</taxon>
        <taxon>Methanobacteriota</taxon>
        <taxon>Stenosarchaea group</taxon>
        <taxon>Halobacteria</taxon>
        <taxon>Halobacteriales</taxon>
        <taxon>Halococcaceae</taxon>
        <taxon>Halococcus</taxon>
    </lineage>
</organism>